<sequence>MTLKEVNDIAVILLYSAIPIAFAVMASGIIIFIGWFITNLRYRKIISISLNNNKLKKEDLHTFLNKGYISYRSLSLVLKHLFEEELKKPGLIIMQIPSETSLTGTKNKKV</sequence>
<evidence type="ECO:0000313" key="2">
    <source>
        <dbReference type="EMBL" id="QTF09666.1"/>
    </source>
</evidence>
<protein>
    <submittedName>
        <fullName evidence="2">Uncharacterized protein</fullName>
    </submittedName>
</protein>
<proteinExistence type="predicted"/>
<evidence type="ECO:0000313" key="3">
    <source>
        <dbReference type="Proteomes" id="UP000671960"/>
    </source>
</evidence>
<gene>
    <name evidence="2" type="ORF">HC231_18375</name>
</gene>
<keyword evidence="1" id="KW-0812">Transmembrane</keyword>
<organism evidence="2 3">
    <name type="scientific">Brenneria izadpanahii</name>
    <dbReference type="NCBI Taxonomy" id="2722756"/>
    <lineage>
        <taxon>Bacteria</taxon>
        <taxon>Pseudomonadati</taxon>
        <taxon>Pseudomonadota</taxon>
        <taxon>Gammaproteobacteria</taxon>
        <taxon>Enterobacterales</taxon>
        <taxon>Pectobacteriaceae</taxon>
        <taxon>Brenneria</taxon>
    </lineage>
</organism>
<dbReference type="Proteomes" id="UP000671960">
    <property type="component" value="Chromosome"/>
</dbReference>
<feature type="transmembrane region" description="Helical" evidence="1">
    <location>
        <begin position="12"/>
        <end position="37"/>
    </location>
</feature>
<keyword evidence="1" id="KW-1133">Transmembrane helix</keyword>
<keyword evidence="3" id="KW-1185">Reference proteome</keyword>
<evidence type="ECO:0000256" key="1">
    <source>
        <dbReference type="SAM" id="Phobius"/>
    </source>
</evidence>
<dbReference type="EMBL" id="CP050854">
    <property type="protein sequence ID" value="QTF09666.1"/>
    <property type="molecule type" value="Genomic_DNA"/>
</dbReference>
<dbReference type="RefSeq" id="WP_208228160.1">
    <property type="nucleotide sequence ID" value="NZ_CP050854.1"/>
</dbReference>
<keyword evidence="1" id="KW-0472">Membrane</keyword>
<name>A0ABX7UV69_9GAMM</name>
<reference evidence="2 3" key="1">
    <citation type="submission" date="2020-03" db="EMBL/GenBank/DDBJ databases">
        <authorList>
            <person name="Bakhshi Ganjeh M."/>
        </authorList>
    </citation>
    <scope>NUCLEOTIDE SEQUENCE [LARGE SCALE GENOMIC DNA]</scope>
    <source>
        <strain evidence="3">Iran 50</strain>
    </source>
</reference>
<accession>A0ABX7UV69</accession>